<accession>A0ABP1J6Q0</accession>
<keyword evidence="2" id="KW-1185">Reference proteome</keyword>
<organism evidence="1 2">
    <name type="scientific">Hexamita inflata</name>
    <dbReference type="NCBI Taxonomy" id="28002"/>
    <lineage>
        <taxon>Eukaryota</taxon>
        <taxon>Metamonada</taxon>
        <taxon>Diplomonadida</taxon>
        <taxon>Hexamitidae</taxon>
        <taxon>Hexamitinae</taxon>
        <taxon>Hexamita</taxon>
    </lineage>
</organism>
<evidence type="ECO:0000313" key="2">
    <source>
        <dbReference type="Proteomes" id="UP001642409"/>
    </source>
</evidence>
<proteinExistence type="predicted"/>
<reference evidence="1 2" key="1">
    <citation type="submission" date="2024-07" db="EMBL/GenBank/DDBJ databases">
        <authorList>
            <person name="Akdeniz Z."/>
        </authorList>
    </citation>
    <scope>NUCLEOTIDE SEQUENCE [LARGE SCALE GENOMIC DNA]</scope>
</reference>
<name>A0ABP1J6Q0_9EUKA</name>
<dbReference type="Proteomes" id="UP001642409">
    <property type="component" value="Unassembled WGS sequence"/>
</dbReference>
<gene>
    <name evidence="1" type="ORF">HINF_LOCUS33597</name>
</gene>
<evidence type="ECO:0000313" key="1">
    <source>
        <dbReference type="EMBL" id="CAL6030720.1"/>
    </source>
</evidence>
<comment type="caution">
    <text evidence="1">The sequence shown here is derived from an EMBL/GenBank/DDBJ whole genome shotgun (WGS) entry which is preliminary data.</text>
</comment>
<sequence>MTCSNSSGIVNIVNQQINLTIVDCKLTGSNLIESNYNGYITSTIVLVPLSVFINNFFVCVSNISSSGNQSIQIQFNAILQCDLCGGSSVVYGVCQDTLIHGQHVYGMLQCVHPFIFSNNQCICDQGYVLDQLNCVNIIQAMHNISISVNNGLSQRVVNIENAIQEQDIRISQNISQIQSELYSTLSVLENYIISNFSQSQDNLQVNLATIDKQIFENVTLLSNNIYSNQLTLQNYILQNSTILDWRIYNNISALKYNSTLEINDFKLSQYEILSDFKNQQQLQINQMQDTITNLIQQIDCTNLAGQFINGSCVYNICPVQGQKLINGVCQCVNTNAIIQNNVCACPKYSTLIGFICTCPDNSSLVSGVCTCLVAGQTINSGECSCSSGQSVIDGSCQTVVIINGSDSSFQCSQSVQVTTFDIQTVTNQLSTPLSFSQYQIFATSNIIIDAFIDISDQVYSTVNPLFQSQNSFNNIKIQIGTQIITGGSILVPNTTLTIKINQLNIISKIGSQITVSSYIYILLSSSQSTDIKTLLVNLSFAMSSGNITLINIVSGIINITGYQVVGNYQSTNQVSMIALTVNSVIGDISHVNFRPTIYNVGNCSSYIFSTLSSAEFTLTSVAILIGNSSSVQVLTSISSSSSNQYLFGGIFAKILGSSKIIIHNVISDCIQQISTSYTQYFGFLVGYGQSSSGSITVVNLCNQQIVINSQSLNCFGLIGQTLTNTSFQKAIVTFSVQGTSLNSVGLIGMQQLGSIFTEVLNVRIQMNIDSSSGGCVGALFGYLTVANGLINNMSVVSSKINSYSHVSGLVGYSSQTVVAVQNYSLMQSNITGVDCVGGFIGYSQVSVFKIDSSKIQQVRFIGTSNVAIIIGRSNSNTFTLQTSLSTTNLINNAAQQDCTSLTNSNTQIGC</sequence>
<protein>
    <submittedName>
        <fullName evidence="1">Uncharacterized protein</fullName>
    </submittedName>
</protein>
<dbReference type="Gene3D" id="2.160.20.110">
    <property type="match status" value="1"/>
</dbReference>
<dbReference type="EMBL" id="CAXDID020000117">
    <property type="protein sequence ID" value="CAL6030720.1"/>
    <property type="molecule type" value="Genomic_DNA"/>
</dbReference>